<keyword evidence="2" id="KW-0805">Transcription regulation</keyword>
<evidence type="ECO:0000256" key="2">
    <source>
        <dbReference type="ARBA" id="ARBA00023015"/>
    </source>
</evidence>
<keyword evidence="10" id="KW-1185">Reference proteome</keyword>
<accession>A0A319DZQ5</accession>
<dbReference type="PANTHER" id="PTHR47424:SF12">
    <property type="entry name" value="TRANSCRIPTION FACTOR ASQA"/>
    <property type="match status" value="1"/>
</dbReference>
<feature type="coiled-coil region" evidence="6">
    <location>
        <begin position="55"/>
        <end position="82"/>
    </location>
</feature>
<evidence type="ECO:0000256" key="7">
    <source>
        <dbReference type="SAM" id="MobiDB-lite"/>
    </source>
</evidence>
<dbReference type="GO" id="GO:0000435">
    <property type="term" value="P:positive regulation of transcription from RNA polymerase II promoter by galactose"/>
    <property type="evidence" value="ECO:0007669"/>
    <property type="project" value="TreeGrafter"/>
</dbReference>
<evidence type="ECO:0000256" key="3">
    <source>
        <dbReference type="ARBA" id="ARBA00023125"/>
    </source>
</evidence>
<evidence type="ECO:0000313" key="10">
    <source>
        <dbReference type="Proteomes" id="UP000248423"/>
    </source>
</evidence>
<dbReference type="SUPFAM" id="SSF57701">
    <property type="entry name" value="Zn2/Cys6 DNA-binding domain"/>
    <property type="match status" value="1"/>
</dbReference>
<dbReference type="OrthoDB" id="2283488at2759"/>
<dbReference type="InterPro" id="IPR051127">
    <property type="entry name" value="Fungal_SecMet_Regulators"/>
</dbReference>
<dbReference type="CDD" id="cd00067">
    <property type="entry name" value="GAL4"/>
    <property type="match status" value="1"/>
</dbReference>
<protein>
    <recommendedName>
        <fullName evidence="8">Zn(2)-C6 fungal-type domain-containing protein</fullName>
    </recommendedName>
</protein>
<dbReference type="AlphaFoldDB" id="A0A319DZQ5"/>
<dbReference type="Pfam" id="PF00172">
    <property type="entry name" value="Zn_clus"/>
    <property type="match status" value="1"/>
</dbReference>
<sequence length="731" mass="81118">MATNAPFKRVRTQVSRACERCRIRRIKCDNERPCRPCLQRNDSCDQGGQDELKSFPQALREVDRLRRRVKELEAELSLYKYQRAPNTPMVSTASSSPGHAPASEGNATSSAYATTVDLSGPSHESWQSMHPNAQPHKSWGGIHVVAANPANQAWYGPSSLFYFIDRMAKFLSINLHQNHSAEQMSFYGSTRALLGKPPGIPQSQPVGTNTESPTAVAPQEYLNLTQEEYFLDLYWSSYHAGLLPILNEAEFKEHYRSLWITSGNTRKPSALADIVVAVSMQLGMSRLPSTKQKEMNTVDATMAGQWYFQRCWTLVAYELESPTLATVQALLLCAIYLCSGAFHNMSDSVAGLAGRAAYTLGLHQDPPDTLSRSDRDLRRRLWSALLVLDTKIGLKLGRPLQFHHSQNGPMLPDDQLQTAVEAGSNYSPLGDTVTWLSFNLHNTKLFLVARAAQTAFYGTELDLHDGQSVWDTPPVLELLAESLHPFVNSLDEWVSDIPGALKMQRQNNGSSFSTDGSKLEIEQFAPAWVQRQRLYLELTYHYICCCLYRPLISFSLVSTPTAVRLAEKGALHAIALTDITRQALTATSLLTGWHEAFQWQWSAAITLVGFVLAYPHAPSTAAAKQAIYTSIAVFDIFGDSFVIGSKAADTMRGLVANIDMLQRRQAATGVYTPHMIPDELSSGVDGFMANEPFDLDEITSGPVQDIFQVALSIDQWSYFDALWASDGLQAF</sequence>
<dbReference type="InterPro" id="IPR001138">
    <property type="entry name" value="Zn2Cys6_DnaBD"/>
</dbReference>
<dbReference type="CDD" id="cd12148">
    <property type="entry name" value="fungal_TF_MHR"/>
    <property type="match status" value="1"/>
</dbReference>
<dbReference type="GO" id="GO:0000981">
    <property type="term" value="F:DNA-binding transcription factor activity, RNA polymerase II-specific"/>
    <property type="evidence" value="ECO:0007669"/>
    <property type="project" value="InterPro"/>
</dbReference>
<keyword evidence="1" id="KW-0479">Metal-binding</keyword>
<evidence type="ECO:0000259" key="8">
    <source>
        <dbReference type="PROSITE" id="PS50048"/>
    </source>
</evidence>
<dbReference type="PANTHER" id="PTHR47424">
    <property type="entry name" value="REGULATORY PROTEIN GAL4"/>
    <property type="match status" value="1"/>
</dbReference>
<name>A0A319DZQ5_ASPSB</name>
<evidence type="ECO:0000256" key="6">
    <source>
        <dbReference type="SAM" id="Coils"/>
    </source>
</evidence>
<dbReference type="SMART" id="SM00906">
    <property type="entry name" value="Fungal_trans"/>
    <property type="match status" value="1"/>
</dbReference>
<feature type="domain" description="Zn(2)-C6 fungal-type" evidence="8">
    <location>
        <begin position="17"/>
        <end position="44"/>
    </location>
</feature>
<evidence type="ECO:0000256" key="4">
    <source>
        <dbReference type="ARBA" id="ARBA00023163"/>
    </source>
</evidence>
<dbReference type="EMBL" id="KZ826390">
    <property type="protein sequence ID" value="PYI02690.1"/>
    <property type="molecule type" value="Genomic_DNA"/>
</dbReference>
<dbReference type="GO" id="GO:0000978">
    <property type="term" value="F:RNA polymerase II cis-regulatory region sequence-specific DNA binding"/>
    <property type="evidence" value="ECO:0007669"/>
    <property type="project" value="TreeGrafter"/>
</dbReference>
<dbReference type="SMART" id="SM00066">
    <property type="entry name" value="GAL4"/>
    <property type="match status" value="1"/>
</dbReference>
<dbReference type="STRING" id="1448318.A0A319DZQ5"/>
<evidence type="ECO:0000256" key="1">
    <source>
        <dbReference type="ARBA" id="ARBA00022723"/>
    </source>
</evidence>
<dbReference type="PROSITE" id="PS00463">
    <property type="entry name" value="ZN2_CY6_FUNGAL_1"/>
    <property type="match status" value="1"/>
</dbReference>
<dbReference type="Pfam" id="PF04082">
    <property type="entry name" value="Fungal_trans"/>
    <property type="match status" value="1"/>
</dbReference>
<keyword evidence="4" id="KW-0804">Transcription</keyword>
<dbReference type="GO" id="GO:0006351">
    <property type="term" value="P:DNA-templated transcription"/>
    <property type="evidence" value="ECO:0007669"/>
    <property type="project" value="InterPro"/>
</dbReference>
<dbReference type="InterPro" id="IPR036864">
    <property type="entry name" value="Zn2-C6_fun-type_DNA-bd_sf"/>
</dbReference>
<keyword evidence="3" id="KW-0238">DNA-binding</keyword>
<dbReference type="InterPro" id="IPR007219">
    <property type="entry name" value="XnlR_reg_dom"/>
</dbReference>
<keyword evidence="6" id="KW-0175">Coiled coil</keyword>
<dbReference type="GO" id="GO:0005634">
    <property type="term" value="C:nucleus"/>
    <property type="evidence" value="ECO:0007669"/>
    <property type="project" value="TreeGrafter"/>
</dbReference>
<evidence type="ECO:0000256" key="5">
    <source>
        <dbReference type="ARBA" id="ARBA00023242"/>
    </source>
</evidence>
<dbReference type="VEuPathDB" id="FungiDB:BO78DRAFT_410400"/>
<evidence type="ECO:0000313" key="9">
    <source>
        <dbReference type="EMBL" id="PYI02690.1"/>
    </source>
</evidence>
<dbReference type="GO" id="GO:0008270">
    <property type="term" value="F:zinc ion binding"/>
    <property type="evidence" value="ECO:0007669"/>
    <property type="project" value="InterPro"/>
</dbReference>
<dbReference type="Gene3D" id="4.10.240.10">
    <property type="entry name" value="Zn(2)-C6 fungal-type DNA-binding domain"/>
    <property type="match status" value="1"/>
</dbReference>
<feature type="compositionally biased region" description="Polar residues" evidence="7">
    <location>
        <begin position="87"/>
        <end position="97"/>
    </location>
</feature>
<reference evidence="9 10" key="1">
    <citation type="submission" date="2018-02" db="EMBL/GenBank/DDBJ databases">
        <title>The genomes of Aspergillus section Nigri reveals drivers in fungal speciation.</title>
        <authorList>
            <consortium name="DOE Joint Genome Institute"/>
            <person name="Vesth T.C."/>
            <person name="Nybo J."/>
            <person name="Theobald S."/>
            <person name="Brandl J."/>
            <person name="Frisvad J.C."/>
            <person name="Nielsen K.F."/>
            <person name="Lyhne E.K."/>
            <person name="Kogle M.E."/>
            <person name="Kuo A."/>
            <person name="Riley R."/>
            <person name="Clum A."/>
            <person name="Nolan M."/>
            <person name="Lipzen A."/>
            <person name="Salamov A."/>
            <person name="Henrissat B."/>
            <person name="Wiebenga A."/>
            <person name="De vries R.P."/>
            <person name="Grigoriev I.V."/>
            <person name="Mortensen U.H."/>
            <person name="Andersen M.R."/>
            <person name="Baker S.E."/>
        </authorList>
    </citation>
    <scope>NUCLEOTIDE SEQUENCE [LARGE SCALE GENOMIC DNA]</scope>
    <source>
        <strain evidence="9 10">CBS 121057</strain>
    </source>
</reference>
<proteinExistence type="predicted"/>
<gene>
    <name evidence="9" type="ORF">BO78DRAFT_410400</name>
</gene>
<keyword evidence="5" id="KW-0539">Nucleus</keyword>
<organism evidence="9 10">
    <name type="scientific">Aspergillus sclerotiicarbonarius (strain CBS 121057 / IBT 28362)</name>
    <dbReference type="NCBI Taxonomy" id="1448318"/>
    <lineage>
        <taxon>Eukaryota</taxon>
        <taxon>Fungi</taxon>
        <taxon>Dikarya</taxon>
        <taxon>Ascomycota</taxon>
        <taxon>Pezizomycotina</taxon>
        <taxon>Eurotiomycetes</taxon>
        <taxon>Eurotiomycetidae</taxon>
        <taxon>Eurotiales</taxon>
        <taxon>Aspergillaceae</taxon>
        <taxon>Aspergillus</taxon>
        <taxon>Aspergillus subgen. Circumdati</taxon>
    </lineage>
</organism>
<feature type="region of interest" description="Disordered" evidence="7">
    <location>
        <begin position="87"/>
        <end position="109"/>
    </location>
</feature>
<dbReference type="Proteomes" id="UP000248423">
    <property type="component" value="Unassembled WGS sequence"/>
</dbReference>
<dbReference type="PROSITE" id="PS50048">
    <property type="entry name" value="ZN2_CY6_FUNGAL_2"/>
    <property type="match status" value="1"/>
</dbReference>